<evidence type="ECO:0000313" key="1">
    <source>
        <dbReference type="EMBL" id="MDQ0167117.1"/>
    </source>
</evidence>
<gene>
    <name evidence="1" type="ORF">J2S11_003042</name>
</gene>
<sequence length="207" mass="22883">MENQRNTLPSEPMFRDSYQSTQLVERLSNSLYSTLLNKHSFYDIVLACIGTDRSTGDALGPLIGTKLNELKMEGLHVYGTLDQPVHAMNLADTVIAIKEEHKWPYIIAIDACLGDLKSVGMITLGQGALKPGAGVQKKLPEIGQLHLTGIVNVGGFMEYFVLQNTRLSVVMSMAEKIAQAIYQASVKLQQPKEPPSKEVVRYHIQSQ</sequence>
<reference evidence="1 2" key="1">
    <citation type="submission" date="2023-07" db="EMBL/GenBank/DDBJ databases">
        <title>Genomic Encyclopedia of Type Strains, Phase IV (KMG-IV): sequencing the most valuable type-strain genomes for metagenomic binning, comparative biology and taxonomic classification.</title>
        <authorList>
            <person name="Goeker M."/>
        </authorList>
    </citation>
    <scope>NUCLEOTIDE SEQUENCE [LARGE SCALE GENOMIC DNA]</scope>
    <source>
        <strain evidence="1 2">DSM 12751</strain>
    </source>
</reference>
<dbReference type="RefSeq" id="WP_307395850.1">
    <property type="nucleotide sequence ID" value="NZ_BAAADK010000046.1"/>
</dbReference>
<protein>
    <submittedName>
        <fullName evidence="1">Sporulation protein YyaC</fullName>
    </submittedName>
</protein>
<organism evidence="1 2">
    <name type="scientific">Caldalkalibacillus horti</name>
    <dbReference type="NCBI Taxonomy" id="77523"/>
    <lineage>
        <taxon>Bacteria</taxon>
        <taxon>Bacillati</taxon>
        <taxon>Bacillota</taxon>
        <taxon>Bacilli</taxon>
        <taxon>Bacillales</taxon>
        <taxon>Bacillaceae</taxon>
        <taxon>Caldalkalibacillus</taxon>
    </lineage>
</organism>
<dbReference type="Pfam" id="PF06866">
    <property type="entry name" value="DUF1256"/>
    <property type="match status" value="1"/>
</dbReference>
<dbReference type="EMBL" id="JAUSTY010000013">
    <property type="protein sequence ID" value="MDQ0167117.1"/>
    <property type="molecule type" value="Genomic_DNA"/>
</dbReference>
<name>A0ABT9W218_9BACI</name>
<keyword evidence="2" id="KW-1185">Reference proteome</keyword>
<proteinExistence type="predicted"/>
<dbReference type="NCBIfam" id="TIGR02841">
    <property type="entry name" value="spore_YyaC"/>
    <property type="match status" value="1"/>
</dbReference>
<dbReference type="InterPro" id="IPR023430">
    <property type="entry name" value="Pept_HybD-like_dom_sf"/>
</dbReference>
<dbReference type="SUPFAM" id="SSF53163">
    <property type="entry name" value="HybD-like"/>
    <property type="match status" value="1"/>
</dbReference>
<evidence type="ECO:0000313" key="2">
    <source>
        <dbReference type="Proteomes" id="UP001235840"/>
    </source>
</evidence>
<dbReference type="InterPro" id="IPR009665">
    <property type="entry name" value="YyaC"/>
</dbReference>
<dbReference type="Proteomes" id="UP001235840">
    <property type="component" value="Unassembled WGS sequence"/>
</dbReference>
<accession>A0ABT9W218</accession>
<comment type="caution">
    <text evidence="1">The sequence shown here is derived from an EMBL/GenBank/DDBJ whole genome shotgun (WGS) entry which is preliminary data.</text>
</comment>